<dbReference type="FunFam" id="3.40.50.1820:FF:000057">
    <property type="entry name" value="Lipase"/>
    <property type="match status" value="1"/>
</dbReference>
<evidence type="ECO:0000313" key="10">
    <source>
        <dbReference type="Proteomes" id="UP001314205"/>
    </source>
</evidence>
<name>A0AAV1L091_9NEOP</name>
<keyword evidence="6" id="KW-0325">Glycoprotein</keyword>
<evidence type="ECO:0000259" key="8">
    <source>
        <dbReference type="Pfam" id="PF04083"/>
    </source>
</evidence>
<dbReference type="Proteomes" id="UP001314205">
    <property type="component" value="Unassembled WGS sequence"/>
</dbReference>
<dbReference type="InterPro" id="IPR006693">
    <property type="entry name" value="AB_hydrolase_lipase"/>
</dbReference>
<comment type="similarity">
    <text evidence="1">Belongs to the AB hydrolase superfamily. Lipase family.</text>
</comment>
<dbReference type="SUPFAM" id="SSF53474">
    <property type="entry name" value="alpha/beta-Hydrolases"/>
    <property type="match status" value="1"/>
</dbReference>
<keyword evidence="10" id="KW-1185">Reference proteome</keyword>
<keyword evidence="3" id="KW-0378">Hydrolase</keyword>
<gene>
    <name evidence="9" type="ORF">PARMNEM_LOCUS8893</name>
</gene>
<dbReference type="EMBL" id="CAVLGL010000082">
    <property type="protein sequence ID" value="CAK1588235.1"/>
    <property type="molecule type" value="Genomic_DNA"/>
</dbReference>
<dbReference type="InterPro" id="IPR029058">
    <property type="entry name" value="AB_hydrolase_fold"/>
</dbReference>
<accession>A0AAV1L091</accession>
<evidence type="ECO:0000256" key="6">
    <source>
        <dbReference type="ARBA" id="ARBA00023180"/>
    </source>
</evidence>
<sequence length="478" mass="54206">MKYILILSIIFIFKNRSVGANDIFHYVTEKMSNFVDTIMYTFRNIGDRVSQFFQSHVKIIKSTKGPKKYYKSERSVSTHKPIKFTTKEHTTISEVIPSRHFKKKSEPTSYMTAPQLITLHGRRVESHIVLTEDGYFLTLHRVMTPHVQSSSELRNKTVLLHHGLLGSSADWVLLGPKKSLPYLLSNLGYDVWMANARGNIYSRGHVSKNTNSPDFWRFSWQEMGQYDLPAIIHYIRLVKNTSDPISYVGHSMGATALLVLLSTEPIFNSYLSIGILLAPLAFMVNSQGPLRMFSPVASRPPPLLLQVMGEGEFMPSKETPDWMAFRHCTGPQIFCKNPLLYLTGGVLQEQFWDEGLKNRVLNHVPAGGSTYTILHYAQIAKNGKFHKFGDIIAEFPLNRISLPIALISSSDDWLATVPDVKRLYFGLSNPIDHHVIRNNNLSHTEFVWGPGADILVFRKVIDYLQNGLSLSVIKLNVV</sequence>
<evidence type="ECO:0000256" key="4">
    <source>
        <dbReference type="ARBA" id="ARBA00022963"/>
    </source>
</evidence>
<feature type="signal peptide" evidence="7">
    <location>
        <begin position="1"/>
        <end position="20"/>
    </location>
</feature>
<evidence type="ECO:0000256" key="1">
    <source>
        <dbReference type="ARBA" id="ARBA00010701"/>
    </source>
</evidence>
<evidence type="ECO:0000256" key="5">
    <source>
        <dbReference type="ARBA" id="ARBA00023098"/>
    </source>
</evidence>
<evidence type="ECO:0000256" key="2">
    <source>
        <dbReference type="ARBA" id="ARBA00022729"/>
    </source>
</evidence>
<feature type="domain" description="Partial AB-hydrolase lipase" evidence="8">
    <location>
        <begin position="114"/>
        <end position="173"/>
    </location>
</feature>
<keyword evidence="4" id="KW-0442">Lipid degradation</keyword>
<comment type="caution">
    <text evidence="9">The sequence shown here is derived from an EMBL/GenBank/DDBJ whole genome shotgun (WGS) entry which is preliminary data.</text>
</comment>
<proteinExistence type="inferred from homology"/>
<organism evidence="9 10">
    <name type="scientific">Parnassius mnemosyne</name>
    <name type="common">clouded apollo</name>
    <dbReference type="NCBI Taxonomy" id="213953"/>
    <lineage>
        <taxon>Eukaryota</taxon>
        <taxon>Metazoa</taxon>
        <taxon>Ecdysozoa</taxon>
        <taxon>Arthropoda</taxon>
        <taxon>Hexapoda</taxon>
        <taxon>Insecta</taxon>
        <taxon>Pterygota</taxon>
        <taxon>Neoptera</taxon>
        <taxon>Endopterygota</taxon>
        <taxon>Lepidoptera</taxon>
        <taxon>Glossata</taxon>
        <taxon>Ditrysia</taxon>
        <taxon>Papilionoidea</taxon>
        <taxon>Papilionidae</taxon>
        <taxon>Parnassiinae</taxon>
        <taxon>Parnassini</taxon>
        <taxon>Parnassius</taxon>
        <taxon>Driopa</taxon>
    </lineage>
</organism>
<dbReference type="PANTHER" id="PTHR11005">
    <property type="entry name" value="LYSOSOMAL ACID LIPASE-RELATED"/>
    <property type="match status" value="1"/>
</dbReference>
<protein>
    <recommendedName>
        <fullName evidence="8">Partial AB-hydrolase lipase domain-containing protein</fullName>
    </recommendedName>
</protein>
<evidence type="ECO:0000256" key="3">
    <source>
        <dbReference type="ARBA" id="ARBA00022801"/>
    </source>
</evidence>
<dbReference type="AlphaFoldDB" id="A0AAV1L091"/>
<dbReference type="GO" id="GO:0016042">
    <property type="term" value="P:lipid catabolic process"/>
    <property type="evidence" value="ECO:0007669"/>
    <property type="project" value="UniProtKB-KW"/>
</dbReference>
<keyword evidence="5" id="KW-0443">Lipid metabolism</keyword>
<feature type="chain" id="PRO_5044021660" description="Partial AB-hydrolase lipase domain-containing protein" evidence="7">
    <location>
        <begin position="21"/>
        <end position="478"/>
    </location>
</feature>
<dbReference type="Pfam" id="PF04083">
    <property type="entry name" value="Abhydro_lipase"/>
    <property type="match status" value="1"/>
</dbReference>
<keyword evidence="2 7" id="KW-0732">Signal</keyword>
<evidence type="ECO:0000313" key="9">
    <source>
        <dbReference type="EMBL" id="CAK1588235.1"/>
    </source>
</evidence>
<reference evidence="9 10" key="1">
    <citation type="submission" date="2023-11" db="EMBL/GenBank/DDBJ databases">
        <authorList>
            <person name="Hedman E."/>
            <person name="Englund M."/>
            <person name="Stromberg M."/>
            <person name="Nyberg Akerstrom W."/>
            <person name="Nylinder S."/>
            <person name="Jareborg N."/>
            <person name="Kallberg Y."/>
            <person name="Kronander E."/>
        </authorList>
    </citation>
    <scope>NUCLEOTIDE SEQUENCE [LARGE SCALE GENOMIC DNA]</scope>
</reference>
<dbReference type="Gene3D" id="3.40.50.1820">
    <property type="entry name" value="alpha/beta hydrolase"/>
    <property type="match status" value="1"/>
</dbReference>
<dbReference type="GO" id="GO:0016787">
    <property type="term" value="F:hydrolase activity"/>
    <property type="evidence" value="ECO:0007669"/>
    <property type="project" value="UniProtKB-KW"/>
</dbReference>
<evidence type="ECO:0000256" key="7">
    <source>
        <dbReference type="SAM" id="SignalP"/>
    </source>
</evidence>